<dbReference type="PANTHER" id="PTHR10578:SF107">
    <property type="entry name" value="2-HYDROXYACID OXIDASE 1"/>
    <property type="match status" value="1"/>
</dbReference>
<gene>
    <name evidence="9" type="ORF">Ga0080574_TMP334</name>
</gene>
<organism evidence="9 10">
    <name type="scientific">Salipiger abyssi</name>
    <dbReference type="NCBI Taxonomy" id="1250539"/>
    <lineage>
        <taxon>Bacteria</taxon>
        <taxon>Pseudomonadati</taxon>
        <taxon>Pseudomonadota</taxon>
        <taxon>Alphaproteobacteria</taxon>
        <taxon>Rhodobacterales</taxon>
        <taxon>Roseobacteraceae</taxon>
        <taxon>Salipiger</taxon>
    </lineage>
</organism>
<protein>
    <submittedName>
        <fullName evidence="9">Glycolate oxidase</fullName>
        <ecNumber evidence="9">1.1.3.15</ecNumber>
    </submittedName>
</protein>
<comment type="cofactor">
    <cofactor evidence="1">
        <name>FMN</name>
        <dbReference type="ChEBI" id="CHEBI:58210"/>
    </cofactor>
</comment>
<evidence type="ECO:0000313" key="9">
    <source>
        <dbReference type="EMBL" id="APZ50668.1"/>
    </source>
</evidence>
<dbReference type="GO" id="GO:0003973">
    <property type="term" value="F:(S)-2-hydroxy-acid oxidase activity"/>
    <property type="evidence" value="ECO:0007669"/>
    <property type="project" value="UniProtKB-EC"/>
</dbReference>
<feature type="binding site" evidence="7">
    <location>
        <position position="133"/>
    </location>
    <ligand>
        <name>glyoxylate</name>
        <dbReference type="ChEBI" id="CHEBI:36655"/>
    </ligand>
</feature>
<reference evidence="9 10" key="1">
    <citation type="submission" date="2016-04" db="EMBL/GenBank/DDBJ databases">
        <title>Deep-sea bacteria in the southern Pacific.</title>
        <authorList>
            <person name="Tang K."/>
        </authorList>
    </citation>
    <scope>NUCLEOTIDE SEQUENCE [LARGE SCALE GENOMIC DNA]</scope>
    <source>
        <strain evidence="9 10">JLT2014</strain>
        <plasmid evidence="10">ppaby1</plasmid>
    </source>
</reference>
<feature type="active site" description="Proton acceptor" evidence="6">
    <location>
        <position position="245"/>
    </location>
</feature>
<dbReference type="CDD" id="cd02809">
    <property type="entry name" value="alpha_hydroxyacid_oxid_FMN"/>
    <property type="match status" value="1"/>
</dbReference>
<keyword evidence="4 9" id="KW-0560">Oxidoreductase</keyword>
<dbReference type="PANTHER" id="PTHR10578">
    <property type="entry name" value="S -2-HYDROXY-ACID OXIDASE-RELATED"/>
    <property type="match status" value="1"/>
</dbReference>
<geneLocation type="plasmid" evidence="10">
    <name>ppaby1</name>
</geneLocation>
<dbReference type="Pfam" id="PF01070">
    <property type="entry name" value="FMN_dh"/>
    <property type="match status" value="1"/>
</dbReference>
<feature type="binding site" evidence="7">
    <location>
        <begin position="81"/>
        <end position="83"/>
    </location>
    <ligand>
        <name>FMN</name>
        <dbReference type="ChEBI" id="CHEBI:58210"/>
    </ligand>
</feature>
<feature type="binding site" evidence="7">
    <location>
        <position position="243"/>
    </location>
    <ligand>
        <name>FMN</name>
        <dbReference type="ChEBI" id="CHEBI:58210"/>
    </ligand>
</feature>
<accession>A0A1P8UMS8</accession>
<dbReference type="InterPro" id="IPR000262">
    <property type="entry name" value="FMN-dep_DH"/>
</dbReference>
<dbReference type="PROSITE" id="PS51349">
    <property type="entry name" value="FMN_HYDROXY_ACID_DH_2"/>
    <property type="match status" value="1"/>
</dbReference>
<keyword evidence="9" id="KW-0614">Plasmid</keyword>
<dbReference type="InterPro" id="IPR013785">
    <property type="entry name" value="Aldolase_TIM"/>
</dbReference>
<proteinExistence type="inferred from homology"/>
<evidence type="ECO:0000256" key="4">
    <source>
        <dbReference type="ARBA" id="ARBA00023002"/>
    </source>
</evidence>
<evidence type="ECO:0000256" key="6">
    <source>
        <dbReference type="PIRSR" id="PIRSR000138-1"/>
    </source>
</evidence>
<evidence type="ECO:0000313" key="10">
    <source>
        <dbReference type="Proteomes" id="UP000187059"/>
    </source>
</evidence>
<feature type="binding site" evidence="7">
    <location>
        <position position="245"/>
    </location>
    <ligand>
        <name>glyoxylate</name>
        <dbReference type="ChEBI" id="CHEBI:36655"/>
    </ligand>
</feature>
<dbReference type="InterPro" id="IPR008259">
    <property type="entry name" value="FMN_hydac_DH_AS"/>
</dbReference>
<evidence type="ECO:0000256" key="7">
    <source>
        <dbReference type="PIRSR" id="PIRSR000138-2"/>
    </source>
</evidence>
<name>A0A1P8UMS8_9RHOB</name>
<dbReference type="Proteomes" id="UP000187059">
    <property type="component" value="Plasmid pPABY1"/>
</dbReference>
<dbReference type="GO" id="GO:0005886">
    <property type="term" value="C:plasma membrane"/>
    <property type="evidence" value="ECO:0007669"/>
    <property type="project" value="TreeGrafter"/>
</dbReference>
<dbReference type="KEGG" id="paby:Ga0080574_TMP334"/>
<keyword evidence="3 7" id="KW-0288">FMN</keyword>
<feature type="binding site" evidence="7">
    <location>
        <position position="159"/>
    </location>
    <ligand>
        <name>FMN</name>
        <dbReference type="ChEBI" id="CHEBI:58210"/>
    </ligand>
</feature>
<dbReference type="EC" id="1.1.3.15" evidence="9"/>
<dbReference type="GO" id="GO:0010181">
    <property type="term" value="F:FMN binding"/>
    <property type="evidence" value="ECO:0007669"/>
    <property type="project" value="InterPro"/>
</dbReference>
<feature type="binding site" evidence="7">
    <location>
        <position position="131"/>
    </location>
    <ligand>
        <name>FMN</name>
        <dbReference type="ChEBI" id="CHEBI:58210"/>
    </ligand>
</feature>
<dbReference type="GO" id="GO:0009060">
    <property type="term" value="P:aerobic respiration"/>
    <property type="evidence" value="ECO:0007669"/>
    <property type="project" value="TreeGrafter"/>
</dbReference>
<dbReference type="PIRSF" id="PIRSF000138">
    <property type="entry name" value="Al-hdrx_acd_dh"/>
    <property type="match status" value="1"/>
</dbReference>
<evidence type="ECO:0000256" key="1">
    <source>
        <dbReference type="ARBA" id="ARBA00001917"/>
    </source>
</evidence>
<dbReference type="InterPro" id="IPR037396">
    <property type="entry name" value="FMN_HAD"/>
</dbReference>
<dbReference type="GO" id="GO:0004459">
    <property type="term" value="F:L-lactate dehydrogenase (NAD+) activity"/>
    <property type="evidence" value="ECO:0007669"/>
    <property type="project" value="TreeGrafter"/>
</dbReference>
<dbReference type="RefSeq" id="WP_076694625.1">
    <property type="nucleotide sequence ID" value="NZ_CP015091.1"/>
</dbReference>
<feature type="binding site" evidence="7">
    <location>
        <position position="28"/>
    </location>
    <ligand>
        <name>glyoxylate</name>
        <dbReference type="ChEBI" id="CHEBI:36655"/>
    </ligand>
</feature>
<dbReference type="AlphaFoldDB" id="A0A1P8UMS8"/>
<dbReference type="PROSITE" id="PS00557">
    <property type="entry name" value="FMN_HYDROXY_ACID_DH_1"/>
    <property type="match status" value="1"/>
</dbReference>
<comment type="similarity">
    <text evidence="5">Belongs to the FMN-dependent alpha-hydroxy acid dehydrogenase family.</text>
</comment>
<evidence type="ECO:0000256" key="3">
    <source>
        <dbReference type="ARBA" id="ARBA00022643"/>
    </source>
</evidence>
<dbReference type="Gene3D" id="3.20.20.70">
    <property type="entry name" value="Aldolase class I"/>
    <property type="match status" value="1"/>
</dbReference>
<evidence type="ECO:0000256" key="2">
    <source>
        <dbReference type="ARBA" id="ARBA00022630"/>
    </source>
</evidence>
<feature type="binding site" evidence="7">
    <location>
        <position position="248"/>
    </location>
    <ligand>
        <name>glyoxylate</name>
        <dbReference type="ChEBI" id="CHEBI:36655"/>
    </ligand>
</feature>
<dbReference type="EMBL" id="CP015091">
    <property type="protein sequence ID" value="APZ50668.1"/>
    <property type="molecule type" value="Genomic_DNA"/>
</dbReference>
<feature type="binding site" evidence="7">
    <location>
        <position position="221"/>
    </location>
    <ligand>
        <name>FMN</name>
        <dbReference type="ChEBI" id="CHEBI:58210"/>
    </ligand>
</feature>
<dbReference type="SUPFAM" id="SSF51395">
    <property type="entry name" value="FMN-linked oxidoreductases"/>
    <property type="match status" value="1"/>
</dbReference>
<keyword evidence="10" id="KW-1185">Reference proteome</keyword>
<dbReference type="OrthoDB" id="9770452at2"/>
<keyword evidence="2 7" id="KW-0285">Flavoprotein</keyword>
<dbReference type="InterPro" id="IPR012133">
    <property type="entry name" value="Alpha-hydoxy_acid_DH_FMN"/>
</dbReference>
<feature type="binding site" evidence="7">
    <location>
        <position position="168"/>
    </location>
    <ligand>
        <name>glyoxylate</name>
        <dbReference type="ChEBI" id="CHEBI:36655"/>
    </ligand>
</feature>
<evidence type="ECO:0000259" key="8">
    <source>
        <dbReference type="PROSITE" id="PS51349"/>
    </source>
</evidence>
<sequence>MADTSDWPTLAALSQAARDRLPQAHWDYLMGGAESETTLRRNAADFERIALMPGALRDVRQVDLSTTVMGRKLALPIFPTAIGSLDLLHPEGATASARAAVAAGTTACTGILSKPSFEAVAAEAGGPLLFQLYIRGDEAWLADTLKRAEAAGFFGIALTVDSPVYGRRERDIANGFSSRRAPDRAALPNTPDATRAAYQAAVSWEILPKLREMTRLPIALKGIMSVEDALRGVELGADAIYVSNHGGRQLDHAPSALAQLGRIAAAVNGRAEILFDSGVTRGSDVVKALALGASAVGLGKLQGLALAAGGEAGVRQLLALLAQEIAATMALVGATRLSELTPACLTSSDVPILP</sequence>
<evidence type="ECO:0000256" key="5">
    <source>
        <dbReference type="ARBA" id="ARBA00024042"/>
    </source>
</evidence>
<feature type="domain" description="FMN hydroxy acid dehydrogenase" evidence="8">
    <location>
        <begin position="2"/>
        <end position="350"/>
    </location>
</feature>